<feature type="transmembrane region" description="Helical" evidence="2">
    <location>
        <begin position="1743"/>
        <end position="1762"/>
    </location>
</feature>
<feature type="transmembrane region" description="Helical" evidence="2">
    <location>
        <begin position="1582"/>
        <end position="1602"/>
    </location>
</feature>
<sequence>MTDAGAGRQAQRPRFPKTLGDLTDPSKCPSCFETYGAPGSSCAHCGFTRDQAVIGHLLELGAQARDPLLARGEFIVATNELARAKAADVRRAEQARAEENRRQHALQEHKQGSDAVLAADHAKLLGGAVGHLGADVASGSAQASAPAQVQGPSQSQGQGQGHLAPRQHPHASAQPSQSAQPAHPLAPAQSPVDRWAAQHAGQRQGPPAQHLPRAQPSQPERPRRSSVQLLLLVLGIGLLSIAAIVFLTFAWVVFGVEVKAAITAGVTLAVIATASLLKRRRLSATAEGIAALGIVLVILDVWAVQATGLFGADSVPGTLYWGVGLLVATAAFEAWHRLASLRAPGIAASLTLLPAIALTVAGVTSAILSPVQRLVLALVLAGAASGLHVLLRVKQPAQLAPGATPSAANSFSDATPRSLERWILAVTGVVALTGGVLAGVAAATGDESWLGYVVLFALAAASAALLAWLVSRERGALGGRSLLISLGVLTALALGAVPLGFVGPIRLALSLALIPIALAAAQVLRARLAASQQPEATALQLAVTALTWTTLAAAIVPVISLAVNVLHVDYLLALVGADQAGMAEAFAGAENGTWWAIASAAVGLAGATGILQLVPGRMQQLTPALTAAGSFLALCAAGSVPGPLGVTIANLTIGAGAVIVAILLAKRSAADSTESAQPKAALRVVLQSTAAVAILAVVGSGLALPPLEIAALVAAAALTFCLRFSTRTPAAALRPVLTALTAVQLLAVPLLVAFVRDAWGSSSASGTNLAITCAYLGIVMLLTATLLLPRPWLAAAERTLLAYSAAIPALVASFALLALVRSTANRSDADALLTDAVWPLGALWFASAAFGALLCVAIVVVALRRPREPDVPAVAPLLAVLAPSLWATLAAVVTSFVTTQYLPAVAASLGVAAGALTAGGMLAARLRGAPAARALPAELAAAAVAVVSLASTPIFTSAFGQPAGAQYFTATIAVSALVPILLALSPSGLFQARGRAFLAWIGVGLLTLAWYVFAIATPGIRTSEAFHLPAGAPLVVAGLLLWWFGRARKAGEPARASASVLAAGLAVSLVVPAITSADTPASTLLYFIVGTALALAVAVTATLVRVPVHARPLLVSLSSSAGGVAVLAALAHVAANLTGDVNRSGIFTGLLTSVEALLWLTACVLLVGAVTWLLLRPVWADDEARARRKLLVALLTALGAAVATGVLLMTRFESGLLLLGLALLASVVAAGLPARLVSPTGRAGIALVGFLALASQSLSLAIWTPTAPTNIWVAQQTGTTLLLVGIVLAAIVLVARLSVEAGLLTRLPSYASGLLAAWMLVHHVQLIDLESTNPIQLVATAGVIGALTAMLGVLLAPHGIRRGDGVALRALGLGTALLGTLLAPAAASAAPGEGFESWTPFPLAVALFAATSIVSSGQLGARSPYAVLRYFGVPVLALAWVWEVLANWDGASIFVAFGGAFLVLFAAGVATARFDRQGSEPRASSVESLLWLAAAPGIWLSAGAIAAVAQPLDPAESRVLALSVPEFALALLTLALVVVCAVVPVAGWLRASVNALGVGASISAAVLGPALVLAVQGPLTPIALPVWGVLPACLVLLFASALWRRQHQLENPRLASLASTVLVPLAVAALVVSSLPSILRSEVSNTQALALTWVVALCALSLTALLRPELLPTLSGANRVPGGPQSLRVPVLALSAVALVAFTGVVQSEGPVRWLELATVPLAATLLAGGAHFLAIRPTLRSWPALAPGLALLLVPSYLAQFADSEPWRLIALGLIAVAVTIWGAVGRLQAPLVLGAIITVLHAVTAFRQQLAVVAGVVPWWVWLALAGTVLVVIATTYEARLRDAKRAAASIRSLR</sequence>
<feature type="region of interest" description="Disordered" evidence="1">
    <location>
        <begin position="1"/>
        <end position="21"/>
    </location>
</feature>
<keyword evidence="2" id="KW-0472">Membrane</keyword>
<feature type="transmembrane region" description="Helical" evidence="2">
    <location>
        <begin position="1157"/>
        <end position="1178"/>
    </location>
</feature>
<feature type="transmembrane region" description="Helical" evidence="2">
    <location>
        <begin position="1529"/>
        <end position="1549"/>
    </location>
</feature>
<dbReference type="InterPro" id="IPR058062">
    <property type="entry name" value="SCO7613_C"/>
</dbReference>
<dbReference type="RefSeq" id="WP_183622283.1">
    <property type="nucleotide sequence ID" value="NZ_JACHWJ010000001.1"/>
</dbReference>
<dbReference type="InterPro" id="IPR018677">
    <property type="entry name" value="DUF2157"/>
</dbReference>
<evidence type="ECO:0000256" key="1">
    <source>
        <dbReference type="SAM" id="MobiDB-lite"/>
    </source>
</evidence>
<feature type="transmembrane region" description="Helical" evidence="2">
    <location>
        <begin position="538"/>
        <end position="563"/>
    </location>
</feature>
<gene>
    <name evidence="4" type="ORF">FHX72_000005</name>
</gene>
<feature type="domain" description="DUF2157" evidence="3">
    <location>
        <begin position="213"/>
        <end position="333"/>
    </location>
</feature>
<feature type="transmembrane region" description="Helical" evidence="2">
    <location>
        <begin position="1401"/>
        <end position="1420"/>
    </location>
</feature>
<feature type="transmembrane region" description="Helical" evidence="2">
    <location>
        <begin position="621"/>
        <end position="640"/>
    </location>
</feature>
<feature type="transmembrane region" description="Helical" evidence="2">
    <location>
        <begin position="840"/>
        <end position="863"/>
    </location>
</feature>
<organism evidence="4 5">
    <name type="scientific">Pseudoclavibacter helvolus</name>
    <dbReference type="NCBI Taxonomy" id="255205"/>
    <lineage>
        <taxon>Bacteria</taxon>
        <taxon>Bacillati</taxon>
        <taxon>Actinomycetota</taxon>
        <taxon>Actinomycetes</taxon>
        <taxon>Micrococcales</taxon>
        <taxon>Microbacteriaceae</taxon>
        <taxon>Pseudoclavibacter</taxon>
    </lineage>
</organism>
<feature type="transmembrane region" description="Helical" evidence="2">
    <location>
        <begin position="1083"/>
        <end position="1106"/>
    </location>
</feature>
<feature type="transmembrane region" description="Helical" evidence="2">
    <location>
        <begin position="289"/>
        <end position="312"/>
    </location>
</feature>
<feature type="transmembrane region" description="Helical" evidence="2">
    <location>
        <begin position="1337"/>
        <end position="1356"/>
    </location>
</feature>
<comment type="caution">
    <text evidence="4">The sequence shown here is derived from an EMBL/GenBank/DDBJ whole genome shotgun (WGS) entry which is preliminary data.</text>
</comment>
<feature type="transmembrane region" description="Helical" evidence="2">
    <location>
        <begin position="422"/>
        <end position="443"/>
    </location>
</feature>
<feature type="transmembrane region" description="Helical" evidence="2">
    <location>
        <begin position="347"/>
        <end position="368"/>
    </location>
</feature>
<dbReference type="CDD" id="cd22541">
    <property type="entry name" value="SP5_N"/>
    <property type="match status" value="1"/>
</dbReference>
<feature type="transmembrane region" description="Helical" evidence="2">
    <location>
        <begin position="449"/>
        <end position="470"/>
    </location>
</feature>
<feature type="transmembrane region" description="Helical" evidence="2">
    <location>
        <begin position="1056"/>
        <end position="1077"/>
    </location>
</feature>
<dbReference type="Pfam" id="PF09925">
    <property type="entry name" value="DUF2157"/>
    <property type="match status" value="1"/>
</dbReference>
<feature type="transmembrane region" description="Helical" evidence="2">
    <location>
        <begin position="800"/>
        <end position="820"/>
    </location>
</feature>
<feature type="transmembrane region" description="Helical" evidence="2">
    <location>
        <begin position="1307"/>
        <end position="1325"/>
    </location>
</feature>
<feature type="transmembrane region" description="Helical" evidence="2">
    <location>
        <begin position="1718"/>
        <end position="1736"/>
    </location>
</feature>
<feature type="transmembrane region" description="Helical" evidence="2">
    <location>
        <begin position="709"/>
        <end position="725"/>
    </location>
</feature>
<feature type="compositionally biased region" description="Low complexity" evidence="1">
    <location>
        <begin position="139"/>
        <end position="157"/>
    </location>
</feature>
<keyword evidence="5" id="KW-1185">Reference proteome</keyword>
<feature type="transmembrane region" description="Helical" evidence="2">
    <location>
        <begin position="997"/>
        <end position="1020"/>
    </location>
</feature>
<feature type="transmembrane region" description="Helical" evidence="2">
    <location>
        <begin position="1451"/>
        <end position="1469"/>
    </location>
</feature>
<feature type="transmembrane region" description="Helical" evidence="2">
    <location>
        <begin position="1647"/>
        <end position="1666"/>
    </location>
</feature>
<feature type="transmembrane region" description="Helical" evidence="2">
    <location>
        <begin position="1687"/>
        <end position="1706"/>
    </location>
</feature>
<feature type="compositionally biased region" description="Basic and acidic residues" evidence="1">
    <location>
        <begin position="92"/>
        <end position="112"/>
    </location>
</feature>
<feature type="transmembrane region" description="Helical" evidence="2">
    <location>
        <begin position="260"/>
        <end position="277"/>
    </location>
</feature>
<feature type="transmembrane region" description="Helical" evidence="2">
    <location>
        <begin position="318"/>
        <end position="335"/>
    </location>
</feature>
<dbReference type="InterPro" id="IPR052828">
    <property type="entry name" value="NELF-A_domain"/>
</dbReference>
<feature type="transmembrane region" description="Helical" evidence="2">
    <location>
        <begin position="737"/>
        <end position="755"/>
    </location>
</feature>
<feature type="transmembrane region" description="Helical" evidence="2">
    <location>
        <begin position="374"/>
        <end position="391"/>
    </location>
</feature>
<dbReference type="NCBIfam" id="NF047321">
    <property type="entry name" value="SCO7613_CTERM"/>
    <property type="match status" value="1"/>
</dbReference>
<dbReference type="PANTHER" id="PTHR13328:SF4">
    <property type="entry name" value="NEGATIVE ELONGATION FACTOR A"/>
    <property type="match status" value="1"/>
</dbReference>
<proteinExistence type="predicted"/>
<feature type="transmembrane region" description="Helical" evidence="2">
    <location>
        <begin position="1614"/>
        <end position="1635"/>
    </location>
</feature>
<feature type="region of interest" description="Disordered" evidence="1">
    <location>
        <begin position="92"/>
        <end position="113"/>
    </location>
</feature>
<dbReference type="EMBL" id="JACHWJ010000001">
    <property type="protein sequence ID" value="MBB2955893.1"/>
    <property type="molecule type" value="Genomic_DNA"/>
</dbReference>
<evidence type="ECO:0000313" key="4">
    <source>
        <dbReference type="EMBL" id="MBB2955893.1"/>
    </source>
</evidence>
<feature type="transmembrane region" description="Helical" evidence="2">
    <location>
        <begin position="1276"/>
        <end position="1295"/>
    </location>
</feature>
<name>A0A7W4YDX2_9MICO</name>
<dbReference type="Proteomes" id="UP000545286">
    <property type="component" value="Unassembled WGS sequence"/>
</dbReference>
<feature type="transmembrane region" description="Helical" evidence="2">
    <location>
        <begin position="507"/>
        <end position="526"/>
    </location>
</feature>
<feature type="transmembrane region" description="Helical" evidence="2">
    <location>
        <begin position="1821"/>
        <end position="1839"/>
    </location>
</feature>
<feature type="region of interest" description="Disordered" evidence="1">
    <location>
        <begin position="139"/>
        <end position="222"/>
    </location>
</feature>
<keyword evidence="2" id="KW-1133">Transmembrane helix</keyword>
<feature type="transmembrane region" description="Helical" evidence="2">
    <location>
        <begin position="1368"/>
        <end position="1389"/>
    </location>
</feature>
<evidence type="ECO:0000256" key="2">
    <source>
        <dbReference type="SAM" id="Phobius"/>
    </source>
</evidence>
<protein>
    <recommendedName>
        <fullName evidence="3">DUF2157 domain-containing protein</fullName>
    </recommendedName>
</protein>
<feature type="transmembrane region" description="Helical" evidence="2">
    <location>
        <begin position="1190"/>
        <end position="1209"/>
    </location>
</feature>
<evidence type="ECO:0000259" key="3">
    <source>
        <dbReference type="Pfam" id="PF09925"/>
    </source>
</evidence>
<feature type="transmembrane region" description="Helical" evidence="2">
    <location>
        <begin position="1215"/>
        <end position="1232"/>
    </location>
</feature>
<feature type="transmembrane region" description="Helical" evidence="2">
    <location>
        <begin position="1556"/>
        <end position="1576"/>
    </location>
</feature>
<feature type="transmembrane region" description="Helical" evidence="2">
    <location>
        <begin position="935"/>
        <end position="955"/>
    </location>
</feature>
<feature type="transmembrane region" description="Helical" evidence="2">
    <location>
        <begin position="229"/>
        <end position="254"/>
    </location>
</feature>
<reference evidence="4 5" key="1">
    <citation type="submission" date="2020-08" db="EMBL/GenBank/DDBJ databases">
        <title>Sequencing the genomes of 1000 actinobacteria strains.</title>
        <authorList>
            <person name="Klenk H.-P."/>
        </authorList>
    </citation>
    <scope>NUCLEOTIDE SEQUENCE [LARGE SCALE GENOMIC DNA]</scope>
    <source>
        <strain evidence="4 5">DSM 20419</strain>
    </source>
</reference>
<feature type="transmembrane region" description="Helical" evidence="2">
    <location>
        <begin position="875"/>
        <end position="898"/>
    </location>
</feature>
<accession>A0A7W4YDX2</accession>
<feature type="transmembrane region" description="Helical" evidence="2">
    <location>
        <begin position="684"/>
        <end position="703"/>
    </location>
</feature>
<keyword evidence="2" id="KW-0812">Transmembrane</keyword>
<feature type="compositionally biased region" description="Low complexity" evidence="1">
    <location>
        <begin position="170"/>
        <end position="191"/>
    </location>
</feature>
<evidence type="ECO:0000313" key="5">
    <source>
        <dbReference type="Proteomes" id="UP000545286"/>
    </source>
</evidence>
<feature type="transmembrane region" description="Helical" evidence="2">
    <location>
        <begin position="482"/>
        <end position="501"/>
    </location>
</feature>
<feature type="transmembrane region" description="Helical" evidence="2">
    <location>
        <begin position="1768"/>
        <end position="1786"/>
    </location>
</feature>
<feature type="transmembrane region" description="Helical" evidence="2">
    <location>
        <begin position="1244"/>
        <end position="1264"/>
    </location>
</feature>
<dbReference type="PANTHER" id="PTHR13328">
    <property type="entry name" value="NEGATIVE ELONGATION FACTOR A NELF-A"/>
    <property type="match status" value="1"/>
</dbReference>
<feature type="transmembrane region" description="Helical" evidence="2">
    <location>
        <begin position="967"/>
        <end position="985"/>
    </location>
</feature>
<feature type="transmembrane region" description="Helical" evidence="2">
    <location>
        <begin position="594"/>
        <end position="614"/>
    </location>
</feature>
<feature type="transmembrane region" description="Helical" evidence="2">
    <location>
        <begin position="1427"/>
        <end position="1445"/>
    </location>
</feature>
<feature type="transmembrane region" description="Helical" evidence="2">
    <location>
        <begin position="646"/>
        <end position="664"/>
    </location>
</feature>
<feature type="transmembrane region" description="Helical" evidence="2">
    <location>
        <begin position="767"/>
        <end position="788"/>
    </location>
</feature>
<feature type="transmembrane region" description="Helical" evidence="2">
    <location>
        <begin position="1489"/>
        <end position="1509"/>
    </location>
</feature>
<feature type="transmembrane region" description="Helical" evidence="2">
    <location>
        <begin position="1026"/>
        <end position="1044"/>
    </location>
</feature>
<feature type="transmembrane region" description="Helical" evidence="2">
    <location>
        <begin position="1113"/>
        <end position="1137"/>
    </location>
</feature>
<feature type="transmembrane region" description="Helical" evidence="2">
    <location>
        <begin position="904"/>
        <end position="923"/>
    </location>
</feature>
<feature type="transmembrane region" description="Helical" evidence="2">
    <location>
        <begin position="1793"/>
        <end position="1809"/>
    </location>
</feature>